<comment type="caution">
    <text evidence="3">The sequence shown here is derived from an EMBL/GenBank/DDBJ whole genome shotgun (WGS) entry which is preliminary data.</text>
</comment>
<evidence type="ECO:0000313" key="4">
    <source>
        <dbReference type="Proteomes" id="UP000598350"/>
    </source>
</evidence>
<dbReference type="GO" id="GO:0016787">
    <property type="term" value="F:hydrolase activity"/>
    <property type="evidence" value="ECO:0007669"/>
    <property type="project" value="UniProtKB-KW"/>
</dbReference>
<evidence type="ECO:0000313" key="3">
    <source>
        <dbReference type="EMBL" id="MBD0850176.1"/>
    </source>
</evidence>
<evidence type="ECO:0000256" key="1">
    <source>
        <dbReference type="ARBA" id="ARBA00022801"/>
    </source>
</evidence>
<dbReference type="Pfam" id="PF01738">
    <property type="entry name" value="DLH"/>
    <property type="match status" value="1"/>
</dbReference>
<name>A0ABR7VA32_9FLAO</name>
<dbReference type="Gene3D" id="3.40.50.1820">
    <property type="entry name" value="alpha/beta hydrolase"/>
    <property type="match status" value="1"/>
</dbReference>
<dbReference type="InterPro" id="IPR002925">
    <property type="entry name" value="Dienelactn_hydro"/>
</dbReference>
<feature type="domain" description="Dienelactone hydrolase" evidence="2">
    <location>
        <begin position="84"/>
        <end position="199"/>
    </location>
</feature>
<evidence type="ECO:0000259" key="2">
    <source>
        <dbReference type="Pfam" id="PF01738"/>
    </source>
</evidence>
<dbReference type="InterPro" id="IPR050261">
    <property type="entry name" value="FrsA_esterase"/>
</dbReference>
<sequence>MSNTININKSITIPLKDVILRGKLIIPENAIGLVIFSHGSGSSHLSPRNNFVAVLLQQKGLATLLFDLLTEEEDRIYENRFNIDLLTKRLIAVTQWVQQQEETKDLPIGYFGASTGAASALRAAAFFNQEIKAVVSRGGRPDMALQDINKVTAPTLLIVGGLDEVVIGLNEKAYQKLQCERKLEIIPRASHLFEETGKLQEVADTSANWFVENLVPEKIGNHV</sequence>
<dbReference type="Proteomes" id="UP000598350">
    <property type="component" value="Unassembled WGS sequence"/>
</dbReference>
<dbReference type="EMBL" id="JABTCG010000002">
    <property type="protein sequence ID" value="MBD0850176.1"/>
    <property type="molecule type" value="Genomic_DNA"/>
</dbReference>
<gene>
    <name evidence="3" type="ORF">HPE63_05795</name>
</gene>
<proteinExistence type="predicted"/>
<dbReference type="SUPFAM" id="SSF53474">
    <property type="entry name" value="alpha/beta-Hydrolases"/>
    <property type="match status" value="1"/>
</dbReference>
<dbReference type="RefSeq" id="WP_188313316.1">
    <property type="nucleotide sequence ID" value="NZ_JABTCG010000002.1"/>
</dbReference>
<dbReference type="PANTHER" id="PTHR22946:SF9">
    <property type="entry name" value="POLYKETIDE TRANSFERASE AF380"/>
    <property type="match status" value="1"/>
</dbReference>
<reference evidence="3 4" key="1">
    <citation type="submission" date="2020-05" db="EMBL/GenBank/DDBJ databases">
        <title>The draft genome sequence of Maribacter arenosus CAU 1321.</title>
        <authorList>
            <person name="Mu L."/>
        </authorList>
    </citation>
    <scope>NUCLEOTIDE SEQUENCE [LARGE SCALE GENOMIC DNA]</scope>
    <source>
        <strain evidence="3 4">CAU 1321</strain>
    </source>
</reference>
<dbReference type="InterPro" id="IPR029058">
    <property type="entry name" value="AB_hydrolase_fold"/>
</dbReference>
<organism evidence="3 4">
    <name type="scientific">Maribacter arenosus</name>
    <dbReference type="NCBI Taxonomy" id="1854708"/>
    <lineage>
        <taxon>Bacteria</taxon>
        <taxon>Pseudomonadati</taxon>
        <taxon>Bacteroidota</taxon>
        <taxon>Flavobacteriia</taxon>
        <taxon>Flavobacteriales</taxon>
        <taxon>Flavobacteriaceae</taxon>
        <taxon>Maribacter</taxon>
    </lineage>
</organism>
<keyword evidence="1 3" id="KW-0378">Hydrolase</keyword>
<accession>A0ABR7VA32</accession>
<keyword evidence="4" id="KW-1185">Reference proteome</keyword>
<dbReference type="PANTHER" id="PTHR22946">
    <property type="entry name" value="DIENELACTONE HYDROLASE DOMAIN-CONTAINING PROTEIN-RELATED"/>
    <property type="match status" value="1"/>
</dbReference>
<protein>
    <submittedName>
        <fullName evidence="3">Dienelactone hydrolase family protein</fullName>
    </submittedName>
</protein>